<protein>
    <submittedName>
        <fullName evidence="1">Uncharacterized protein</fullName>
    </submittedName>
</protein>
<dbReference type="EMBL" id="CABFNZ010000003">
    <property type="protein sequence ID" value="VUC76692.1"/>
    <property type="molecule type" value="Genomic_DNA"/>
</dbReference>
<name>A0A509BTQ4_9ENTR</name>
<reference evidence="1" key="1">
    <citation type="submission" date="2019-06" db="EMBL/GenBank/DDBJ databases">
        <authorList>
            <consortium name="Pathogen Informatics"/>
        </authorList>
    </citation>
    <scope>NUCLEOTIDE SEQUENCE</scope>
    <source>
        <strain evidence="1">NCTC6947</strain>
    </source>
</reference>
<gene>
    <name evidence="1" type="ORF">NCTC6947_01565</name>
</gene>
<proteinExistence type="predicted"/>
<organism evidence="1">
    <name type="scientific">Salmonella sp. NCTC 6947</name>
    <dbReference type="NCBI Taxonomy" id="2583581"/>
    <lineage>
        <taxon>Bacteria</taxon>
        <taxon>Pseudomonadati</taxon>
        <taxon>Pseudomonadota</taxon>
        <taxon>Gammaproteobacteria</taxon>
        <taxon>Enterobacterales</taxon>
        <taxon>Enterobacteriaceae</taxon>
        <taxon>Salmonella</taxon>
    </lineage>
</organism>
<dbReference type="AlphaFoldDB" id="A0A509BTQ4"/>
<sequence length="73" mass="8498">MLTFLIRFRKRLERVVKVSTEQPGFPFRFKLIRAFINFHALTMHIRDANVDRGIFVKGVSRTGAQPRNGPDPE</sequence>
<evidence type="ECO:0000313" key="1">
    <source>
        <dbReference type="EMBL" id="VUC76692.1"/>
    </source>
</evidence>
<accession>A0A509BTQ4</accession>